<dbReference type="Pfam" id="PF13091">
    <property type="entry name" value="PLDc_2"/>
    <property type="match status" value="2"/>
</dbReference>
<comment type="caution">
    <text evidence="2">The sequence shown here is derived from an EMBL/GenBank/DDBJ whole genome shotgun (WGS) entry which is preliminary data.</text>
</comment>
<dbReference type="EMBL" id="BLJN01000006">
    <property type="protein sequence ID" value="GFE83555.1"/>
    <property type="molecule type" value="Genomic_DNA"/>
</dbReference>
<dbReference type="Gene3D" id="3.30.870.10">
    <property type="entry name" value="Endonuclease Chain A"/>
    <property type="match status" value="2"/>
</dbReference>
<dbReference type="InterPro" id="IPR001736">
    <property type="entry name" value="PLipase_D/transphosphatidylase"/>
</dbReference>
<accession>A0A829YJT0</accession>
<feature type="domain" description="PLD phosphodiesterase" evidence="1">
    <location>
        <begin position="341"/>
        <end position="368"/>
    </location>
</feature>
<dbReference type="PANTHER" id="PTHR21248:SF22">
    <property type="entry name" value="PHOSPHOLIPASE D"/>
    <property type="match status" value="1"/>
</dbReference>
<dbReference type="PROSITE" id="PS50035">
    <property type="entry name" value="PLD"/>
    <property type="match status" value="2"/>
</dbReference>
<organism evidence="2 3">
    <name type="scientific">Steroidobacter agaridevorans</name>
    <dbReference type="NCBI Taxonomy" id="2695856"/>
    <lineage>
        <taxon>Bacteria</taxon>
        <taxon>Pseudomonadati</taxon>
        <taxon>Pseudomonadota</taxon>
        <taxon>Gammaproteobacteria</taxon>
        <taxon>Steroidobacterales</taxon>
        <taxon>Steroidobacteraceae</taxon>
        <taxon>Steroidobacter</taxon>
    </lineage>
</organism>
<dbReference type="SMART" id="SM00155">
    <property type="entry name" value="PLDc"/>
    <property type="match status" value="2"/>
</dbReference>
<dbReference type="PANTHER" id="PTHR21248">
    <property type="entry name" value="CARDIOLIPIN SYNTHASE"/>
    <property type="match status" value="1"/>
</dbReference>
<name>A0A829YJT0_9GAMM</name>
<dbReference type="SUPFAM" id="SSF56024">
    <property type="entry name" value="Phospholipase D/nuclease"/>
    <property type="match status" value="2"/>
</dbReference>
<protein>
    <submittedName>
        <fullName evidence="2">Cardiolipin synthase B</fullName>
    </submittedName>
</protein>
<evidence type="ECO:0000313" key="2">
    <source>
        <dbReference type="EMBL" id="GFE83555.1"/>
    </source>
</evidence>
<dbReference type="CDD" id="cd09110">
    <property type="entry name" value="PLDc_CLS_1"/>
    <property type="match status" value="1"/>
</dbReference>
<reference evidence="3" key="1">
    <citation type="submission" date="2020-01" db="EMBL/GenBank/DDBJ databases">
        <title>'Steroidobacter agaridevorans' sp. nov., agar-degrading bacteria isolated from rhizosphere soils.</title>
        <authorList>
            <person name="Ikenaga M."/>
            <person name="Kataoka M."/>
            <person name="Murouchi A."/>
            <person name="Katsuragi S."/>
            <person name="Sakai M."/>
        </authorList>
    </citation>
    <scope>NUCLEOTIDE SEQUENCE [LARGE SCALE GENOMIC DNA]</scope>
    <source>
        <strain evidence="3">YU21-B</strain>
    </source>
</reference>
<evidence type="ECO:0000313" key="3">
    <source>
        <dbReference type="Proteomes" id="UP000445000"/>
    </source>
</evidence>
<dbReference type="InterPro" id="IPR025202">
    <property type="entry name" value="PLD-like_dom"/>
</dbReference>
<keyword evidence="3" id="KW-1185">Reference proteome</keyword>
<dbReference type="RefSeq" id="WP_161815163.1">
    <property type="nucleotide sequence ID" value="NZ_BLJN01000006.1"/>
</dbReference>
<dbReference type="GO" id="GO:0008808">
    <property type="term" value="F:cardiolipin synthase activity"/>
    <property type="evidence" value="ECO:0007669"/>
    <property type="project" value="TreeGrafter"/>
</dbReference>
<sequence>MSWSRRQIVAAGVIGALLAMAFTVIALNFVQPERRIQRQVEHRYTTGDPRFLHELGTLLGPPILKGNRVANFENGDQIFPAMLEAIRGARHSINFETYIYWSGDIGREFADALIERARAKVPVHVLIDWVGSQKMDEVLVHEMANAGVRIERYHPLHWYHLVRMNNRTHRKLLVVDGKVGFTGGVGIADQWDGNAQDEEHWRDSHYRIEGPAVAQMQAAFMDNWIKATGAVLRGEAYFPPLEATGDAAGQVFTSSPTGGADSMLLMYLLAFSSATKTIDLSASYFVPDELTLRVLIDALKRGVRVRIIVPGEDIDTEIVRKASRASWGELLAAGAQIHEYQPTMFHCKTLIVDGLLVSVGSTNIDTRSFRLNDEANLNVYDADFAQALTKIFEQDLKRTRQITLQAWLHRPLTEKIIENAAAALSSQL</sequence>
<dbReference type="GO" id="GO:0032049">
    <property type="term" value="P:cardiolipin biosynthetic process"/>
    <property type="evidence" value="ECO:0007669"/>
    <property type="project" value="UniProtKB-ARBA"/>
</dbReference>
<proteinExistence type="predicted"/>
<gene>
    <name evidence="2" type="primary">cls_1</name>
    <name evidence="2" type="ORF">GCM10011487_55550</name>
</gene>
<feature type="domain" description="PLD phosphodiesterase" evidence="1">
    <location>
        <begin position="164"/>
        <end position="191"/>
    </location>
</feature>
<dbReference type="Proteomes" id="UP000445000">
    <property type="component" value="Unassembled WGS sequence"/>
</dbReference>
<evidence type="ECO:0000259" key="1">
    <source>
        <dbReference type="PROSITE" id="PS50035"/>
    </source>
</evidence>
<dbReference type="CDD" id="cd09159">
    <property type="entry name" value="PLDc_ybhO_like_2"/>
    <property type="match status" value="1"/>
</dbReference>
<dbReference type="AlphaFoldDB" id="A0A829YJT0"/>
<dbReference type="GO" id="GO:0016020">
    <property type="term" value="C:membrane"/>
    <property type="evidence" value="ECO:0007669"/>
    <property type="project" value="TreeGrafter"/>
</dbReference>